<keyword evidence="5 6" id="KW-0482">Metalloprotease</keyword>
<evidence type="ECO:0000256" key="1">
    <source>
        <dbReference type="ARBA" id="ARBA00022670"/>
    </source>
</evidence>
<name>A0A1S2LB24_9BACI</name>
<dbReference type="InterPro" id="IPR001567">
    <property type="entry name" value="Pept_M3A_M3B_dom"/>
</dbReference>
<feature type="domain" description="Oligopeptidase F N-terminal" evidence="8">
    <location>
        <begin position="121"/>
        <end position="190"/>
    </location>
</feature>
<keyword evidence="2 6" id="KW-0479">Metal-binding</keyword>
<evidence type="ECO:0000313" key="9">
    <source>
        <dbReference type="EMBL" id="OIJ09514.1"/>
    </source>
</evidence>
<dbReference type="InterPro" id="IPR004438">
    <property type="entry name" value="Peptidase_M3B"/>
</dbReference>
<protein>
    <recommendedName>
        <fullName evidence="6">Oligopeptidase F</fullName>
        <ecNumber evidence="6">3.4.24.-</ecNumber>
    </recommendedName>
</protein>
<accession>A0A1S2LB24</accession>
<dbReference type="InterPro" id="IPR013647">
    <property type="entry name" value="OligopepF_N_dom"/>
</dbReference>
<gene>
    <name evidence="9" type="ORF">AWH56_17450</name>
</gene>
<dbReference type="GO" id="GO:0006508">
    <property type="term" value="P:proteolysis"/>
    <property type="evidence" value="ECO:0007669"/>
    <property type="project" value="UniProtKB-KW"/>
</dbReference>
<organism evidence="9">
    <name type="scientific">Anaerobacillus isosaccharinicus</name>
    <dbReference type="NCBI Taxonomy" id="1532552"/>
    <lineage>
        <taxon>Bacteria</taxon>
        <taxon>Bacillati</taxon>
        <taxon>Bacillota</taxon>
        <taxon>Bacilli</taxon>
        <taxon>Bacillales</taxon>
        <taxon>Bacillaceae</taxon>
        <taxon>Anaerobacillus</taxon>
    </lineage>
</organism>
<evidence type="ECO:0000256" key="5">
    <source>
        <dbReference type="ARBA" id="ARBA00023049"/>
    </source>
</evidence>
<dbReference type="Pfam" id="PF01432">
    <property type="entry name" value="Peptidase_M3"/>
    <property type="match status" value="1"/>
</dbReference>
<evidence type="ECO:0000256" key="2">
    <source>
        <dbReference type="ARBA" id="ARBA00022723"/>
    </source>
</evidence>
<evidence type="ECO:0000259" key="7">
    <source>
        <dbReference type="Pfam" id="PF01432"/>
    </source>
</evidence>
<dbReference type="Pfam" id="PF08439">
    <property type="entry name" value="Peptidase_M3_N"/>
    <property type="match status" value="1"/>
</dbReference>
<dbReference type="NCBIfam" id="TIGR00181">
    <property type="entry name" value="pepF"/>
    <property type="match status" value="1"/>
</dbReference>
<sequence>MVEENLTMAKKTMRSEVSVELTWNLNDLFETKEAWEKELAAVEADLPTVTQYKGRLGEGARVLLDCLNAQEELYRRVILVATYARLKQTEDGTNPESQGNSARTGAVLATVEAGLTFVDSEILALPDGTIDQYLKEEKGLEDFRKNLEELMEKKPHQLSPETEETLAALGQVLSSPYMTYEMSKSSDMDFPSFKDDQGQELPLTFALFEDRYELSANTEVRRNSYEAFTKTLHQYKNTFAATYATEIKKQVVLSRQRKYESVTHMLLQPHQVTLEMYNNQLDIIQEELAPHMRRFAELKKRVLGLDKMMFCDLKAPLDPEFNPTTTYEEASETILKSLEVMGPEYHGVMKKALTERWIDLAENVGKATGAFCSSPYGVHPYILITWTDMMRGAFILTHELGHAGHFYYAGGNQRLVNTRPSLYFIEAPSTINELLLSQHLLKTTDDTRMKRWLLLQSLGTYYHNFVTHLLEGELQRRVYALAEAGKPITATILSEQKKELLEKFWGDTVEIDDGAALTWVRQPHYYMGLYPYTYSAGLTASTAVAELIKEEGQPAVDRWIEVLKAGGTMRPLDLMKHAGVDMSTPDPIRKAVAYVGSLVDELEKSYE</sequence>
<comment type="caution">
    <text evidence="9">The sequence shown here is derived from an EMBL/GenBank/DDBJ whole genome shotgun (WGS) entry which is preliminary data.</text>
</comment>
<dbReference type="InterPro" id="IPR034009">
    <property type="entry name" value="M3B_PepF_4"/>
</dbReference>
<dbReference type="Gene3D" id="1.10.287.830">
    <property type="entry name" value="putative peptidase helix hairpin domain like"/>
    <property type="match status" value="1"/>
</dbReference>
<comment type="function">
    <text evidence="6">Has oligopeptidase activity and degrades a variety of small bioactive peptides.</text>
</comment>
<evidence type="ECO:0000256" key="6">
    <source>
        <dbReference type="RuleBase" id="RU368091"/>
    </source>
</evidence>
<comment type="cofactor">
    <cofactor evidence="6">
        <name>Zn(2+)</name>
        <dbReference type="ChEBI" id="CHEBI:29105"/>
    </cofactor>
    <text evidence="6">Binds 1 zinc ion.</text>
</comment>
<evidence type="ECO:0000256" key="3">
    <source>
        <dbReference type="ARBA" id="ARBA00022801"/>
    </source>
</evidence>
<feature type="domain" description="Peptidase M3A/M3B catalytic" evidence="7">
    <location>
        <begin position="215"/>
        <end position="592"/>
    </location>
</feature>
<dbReference type="GO" id="GO:0004222">
    <property type="term" value="F:metalloendopeptidase activity"/>
    <property type="evidence" value="ECO:0007669"/>
    <property type="project" value="UniProtKB-UniRule"/>
</dbReference>
<keyword evidence="3 6" id="KW-0378">Hydrolase</keyword>
<evidence type="ECO:0000259" key="8">
    <source>
        <dbReference type="Pfam" id="PF08439"/>
    </source>
</evidence>
<dbReference type="AlphaFoldDB" id="A0A1S2LB24"/>
<dbReference type="EC" id="3.4.24.-" evidence="6"/>
<dbReference type="GO" id="GO:0046872">
    <property type="term" value="F:metal ion binding"/>
    <property type="evidence" value="ECO:0007669"/>
    <property type="project" value="UniProtKB-UniRule"/>
</dbReference>
<keyword evidence="1 6" id="KW-0645">Protease</keyword>
<keyword evidence="4 6" id="KW-0862">Zinc</keyword>
<dbReference type="Gene3D" id="1.10.1370.20">
    <property type="entry name" value="Oligoendopeptidase f, C-terminal domain"/>
    <property type="match status" value="1"/>
</dbReference>
<evidence type="ECO:0000256" key="4">
    <source>
        <dbReference type="ARBA" id="ARBA00022833"/>
    </source>
</evidence>
<reference evidence="9" key="1">
    <citation type="submission" date="2016-10" db="EMBL/GenBank/DDBJ databases">
        <title>Draft genome sequences of four alkaliphilic bacteria belonging to the Anaerobacillus genus.</title>
        <authorList>
            <person name="Bassil N.M."/>
            <person name="Lloyd J.R."/>
        </authorList>
    </citation>
    <scope>NUCLEOTIDE SEQUENCE [LARGE SCALE GENOMIC DNA]</scope>
    <source>
        <strain evidence="9">NB2006</strain>
    </source>
</reference>
<dbReference type="EMBL" id="LQXD01000152">
    <property type="protein sequence ID" value="OIJ09514.1"/>
    <property type="molecule type" value="Genomic_DNA"/>
</dbReference>
<dbReference type="SUPFAM" id="SSF55486">
    <property type="entry name" value="Metalloproteases ('zincins'), catalytic domain"/>
    <property type="match status" value="1"/>
</dbReference>
<dbReference type="CDD" id="cd09609">
    <property type="entry name" value="M3B_PepF"/>
    <property type="match status" value="1"/>
</dbReference>
<dbReference type="InterPro" id="IPR042088">
    <property type="entry name" value="OligoPept_F_C"/>
</dbReference>
<comment type="similarity">
    <text evidence="6">Belongs to the peptidase M3B family.</text>
</comment>
<proteinExistence type="inferred from homology"/>
<dbReference type="Gene3D" id="1.20.140.70">
    <property type="entry name" value="Oligopeptidase f, N-terminal domain"/>
    <property type="match status" value="1"/>
</dbReference>